<protein>
    <submittedName>
        <fullName evidence="2">Uncharacterized protein</fullName>
    </submittedName>
</protein>
<feature type="non-terminal residue" evidence="2">
    <location>
        <position position="126"/>
    </location>
</feature>
<feature type="non-terminal residue" evidence="2">
    <location>
        <position position="1"/>
    </location>
</feature>
<name>A0A0V1M7Z3_9BILA</name>
<dbReference type="STRING" id="268474.A0A0V1M7Z3"/>
<feature type="compositionally biased region" description="Polar residues" evidence="1">
    <location>
        <begin position="51"/>
        <end position="67"/>
    </location>
</feature>
<organism evidence="2 3">
    <name type="scientific">Trichinella papuae</name>
    <dbReference type="NCBI Taxonomy" id="268474"/>
    <lineage>
        <taxon>Eukaryota</taxon>
        <taxon>Metazoa</taxon>
        <taxon>Ecdysozoa</taxon>
        <taxon>Nematoda</taxon>
        <taxon>Enoplea</taxon>
        <taxon>Dorylaimia</taxon>
        <taxon>Trichinellida</taxon>
        <taxon>Trichinellidae</taxon>
        <taxon>Trichinella</taxon>
    </lineage>
</organism>
<dbReference type="Proteomes" id="UP000054843">
    <property type="component" value="Unassembled WGS sequence"/>
</dbReference>
<evidence type="ECO:0000313" key="3">
    <source>
        <dbReference type="Proteomes" id="UP000054843"/>
    </source>
</evidence>
<keyword evidence="3" id="KW-1185">Reference proteome</keyword>
<evidence type="ECO:0000256" key="1">
    <source>
        <dbReference type="SAM" id="MobiDB-lite"/>
    </source>
</evidence>
<gene>
    <name evidence="2" type="ORF">T10_6402</name>
</gene>
<dbReference type="AlphaFoldDB" id="A0A0V1M7Z3"/>
<reference evidence="2 3" key="1">
    <citation type="submission" date="2015-01" db="EMBL/GenBank/DDBJ databases">
        <title>Evolution of Trichinella species and genotypes.</title>
        <authorList>
            <person name="Korhonen P.K."/>
            <person name="Edoardo P."/>
            <person name="Giuseppe L.R."/>
            <person name="Gasser R.B."/>
        </authorList>
    </citation>
    <scope>NUCLEOTIDE SEQUENCE [LARGE SCALE GENOMIC DNA]</scope>
    <source>
        <strain evidence="2">ISS1980</strain>
    </source>
</reference>
<dbReference type="EMBL" id="JYDO01000183">
    <property type="protein sequence ID" value="KRZ67849.1"/>
    <property type="molecule type" value="Genomic_DNA"/>
</dbReference>
<comment type="caution">
    <text evidence="2">The sequence shown here is derived from an EMBL/GenBank/DDBJ whole genome shotgun (WGS) entry which is preliminary data.</text>
</comment>
<sequence length="126" mass="14148">LESKLTWVRRLRDLISERILHFELPYLSLTKVRGQQMNYHQKCEIDDRRVSNQSDTASTNTEISGENSAPAIGDEMVSQKCTDVVESKQHLPSAEENAIVFVVTDDHIPSPEGAAHGQITVCKDKN</sequence>
<evidence type="ECO:0000313" key="2">
    <source>
        <dbReference type="EMBL" id="KRZ67849.1"/>
    </source>
</evidence>
<accession>A0A0V1M7Z3</accession>
<feature type="region of interest" description="Disordered" evidence="1">
    <location>
        <begin position="46"/>
        <end position="73"/>
    </location>
</feature>
<proteinExistence type="predicted"/>